<feature type="transmembrane region" description="Helical" evidence="4">
    <location>
        <begin position="385"/>
        <end position="405"/>
    </location>
</feature>
<proteinExistence type="inferred from homology"/>
<protein>
    <recommendedName>
        <fullName evidence="7">Major facilitator superfamily (MFS) profile domain-containing protein</fullName>
    </recommendedName>
</protein>
<dbReference type="GO" id="GO:0022857">
    <property type="term" value="F:transmembrane transporter activity"/>
    <property type="evidence" value="ECO:0007669"/>
    <property type="project" value="InterPro"/>
</dbReference>
<keyword evidence="4" id="KW-0472">Membrane</keyword>
<feature type="transmembrane region" description="Helical" evidence="4">
    <location>
        <begin position="97"/>
        <end position="115"/>
    </location>
</feature>
<gene>
    <name evidence="5" type="ORF">M404DRAFT_779230</name>
</gene>
<keyword evidence="4" id="KW-0812">Transmembrane</keyword>
<sequence length="454" mass="48269">MSNEKTAVFPDVEPGLNPLRPNAIRDDQRLQERTPLAITDRYAKYAGKAPDGGPKAWSVIVAPTLTTFCTLGYVNSTWGIFQDYYERVLLLDESPSTIAWIGSVQLAFPFLPGLITGRLFDLGHFKIPYFTACCGLIVCTFLTAECKQYWQFFLAQGLFTGLFSGIIYVLGISVVSHWFSKKKGMALGIVSVGSALGGTLFPIVGQNLIPLVGFKWTIRTFGFIMLIALGVANLTIDRRLPPVNVQGGLLNLSAFRNPAYTIYCISGIACFLGLYTALTYLPVSASAVGVSTNFSFYLVAIANAASGFGRLSAGLLADQIGPINVMIPFTGLAGILTFAWPYASSQGELIAISLIYGFASGTYVSLFVAPPMAMGDVGDVGRRTGMFMTIAALGTLAGPPISGAINARTGGFKDPGFYAGGSLSCCFLVTVAFALCSSFLFISGGTSTPSVTFC</sequence>
<dbReference type="InterPro" id="IPR036259">
    <property type="entry name" value="MFS_trans_sf"/>
</dbReference>
<feature type="region of interest" description="Disordered" evidence="3">
    <location>
        <begin position="1"/>
        <end position="24"/>
    </location>
</feature>
<dbReference type="Gene3D" id="1.20.1250.20">
    <property type="entry name" value="MFS general substrate transporter like domains"/>
    <property type="match status" value="2"/>
</dbReference>
<accession>A0A0C3NXK7</accession>
<dbReference type="SUPFAM" id="SSF103473">
    <property type="entry name" value="MFS general substrate transporter"/>
    <property type="match status" value="1"/>
</dbReference>
<feature type="transmembrane region" description="Helical" evidence="4">
    <location>
        <begin position="127"/>
        <end position="144"/>
    </location>
</feature>
<name>A0A0C3NXK7_PISTI</name>
<evidence type="ECO:0000313" key="6">
    <source>
        <dbReference type="Proteomes" id="UP000054217"/>
    </source>
</evidence>
<feature type="transmembrane region" description="Helical" evidence="4">
    <location>
        <begin position="150"/>
        <end position="172"/>
    </location>
</feature>
<dbReference type="EMBL" id="KN832001">
    <property type="protein sequence ID" value="KIN99863.1"/>
    <property type="molecule type" value="Genomic_DNA"/>
</dbReference>
<dbReference type="InParanoid" id="A0A0C3NXK7"/>
<evidence type="ECO:0000256" key="1">
    <source>
        <dbReference type="ARBA" id="ARBA00004141"/>
    </source>
</evidence>
<keyword evidence="4" id="KW-1133">Transmembrane helix</keyword>
<feature type="transmembrane region" description="Helical" evidence="4">
    <location>
        <begin position="260"/>
        <end position="282"/>
    </location>
</feature>
<dbReference type="HOGENOM" id="CLU_001265_1_1_1"/>
<evidence type="ECO:0000256" key="4">
    <source>
        <dbReference type="SAM" id="Phobius"/>
    </source>
</evidence>
<dbReference type="InterPro" id="IPR011701">
    <property type="entry name" value="MFS"/>
</dbReference>
<dbReference type="STRING" id="870435.A0A0C3NXK7"/>
<feature type="transmembrane region" description="Helical" evidence="4">
    <location>
        <begin position="325"/>
        <end position="343"/>
    </location>
</feature>
<dbReference type="Pfam" id="PF07690">
    <property type="entry name" value="MFS_1"/>
    <property type="match status" value="1"/>
</dbReference>
<keyword evidence="6" id="KW-1185">Reference proteome</keyword>
<organism evidence="5 6">
    <name type="scientific">Pisolithus tinctorius Marx 270</name>
    <dbReference type="NCBI Taxonomy" id="870435"/>
    <lineage>
        <taxon>Eukaryota</taxon>
        <taxon>Fungi</taxon>
        <taxon>Dikarya</taxon>
        <taxon>Basidiomycota</taxon>
        <taxon>Agaricomycotina</taxon>
        <taxon>Agaricomycetes</taxon>
        <taxon>Agaricomycetidae</taxon>
        <taxon>Boletales</taxon>
        <taxon>Sclerodermatineae</taxon>
        <taxon>Pisolithaceae</taxon>
        <taxon>Pisolithus</taxon>
    </lineage>
</organism>
<feature type="transmembrane region" description="Helical" evidence="4">
    <location>
        <begin position="216"/>
        <end position="236"/>
    </location>
</feature>
<dbReference type="PANTHER" id="PTHR11360:SF234">
    <property type="entry name" value="MFS-TYPE TRANSPORTER DBAD-RELATED"/>
    <property type="match status" value="1"/>
</dbReference>
<dbReference type="AlphaFoldDB" id="A0A0C3NXK7"/>
<comment type="similarity">
    <text evidence="2">Belongs to the major facilitator superfamily. Monocarboxylate porter (TC 2.A.1.13) family.</text>
</comment>
<dbReference type="OrthoDB" id="6509908at2759"/>
<dbReference type="GO" id="GO:0016020">
    <property type="term" value="C:membrane"/>
    <property type="evidence" value="ECO:0007669"/>
    <property type="project" value="UniProtKB-SubCell"/>
</dbReference>
<dbReference type="InterPro" id="IPR050327">
    <property type="entry name" value="Proton-linked_MCT"/>
</dbReference>
<feature type="transmembrane region" description="Helical" evidence="4">
    <location>
        <begin position="184"/>
        <end position="204"/>
    </location>
</feature>
<evidence type="ECO:0000256" key="3">
    <source>
        <dbReference type="SAM" id="MobiDB-lite"/>
    </source>
</evidence>
<reference evidence="5 6" key="1">
    <citation type="submission" date="2014-04" db="EMBL/GenBank/DDBJ databases">
        <authorList>
            <consortium name="DOE Joint Genome Institute"/>
            <person name="Kuo A."/>
            <person name="Kohler A."/>
            <person name="Costa M.D."/>
            <person name="Nagy L.G."/>
            <person name="Floudas D."/>
            <person name="Copeland A."/>
            <person name="Barry K.W."/>
            <person name="Cichocki N."/>
            <person name="Veneault-Fourrey C."/>
            <person name="LaButti K."/>
            <person name="Lindquist E.A."/>
            <person name="Lipzen A."/>
            <person name="Lundell T."/>
            <person name="Morin E."/>
            <person name="Murat C."/>
            <person name="Sun H."/>
            <person name="Tunlid A."/>
            <person name="Henrissat B."/>
            <person name="Grigoriev I.V."/>
            <person name="Hibbett D.S."/>
            <person name="Martin F."/>
            <person name="Nordberg H.P."/>
            <person name="Cantor M.N."/>
            <person name="Hua S.X."/>
        </authorList>
    </citation>
    <scope>NUCLEOTIDE SEQUENCE [LARGE SCALE GENOMIC DNA]</scope>
    <source>
        <strain evidence="5 6">Marx 270</strain>
    </source>
</reference>
<feature type="transmembrane region" description="Helical" evidence="4">
    <location>
        <begin position="349"/>
        <end position="373"/>
    </location>
</feature>
<feature type="transmembrane region" description="Helical" evidence="4">
    <location>
        <begin position="417"/>
        <end position="442"/>
    </location>
</feature>
<comment type="subcellular location">
    <subcellularLocation>
        <location evidence="1">Membrane</location>
        <topology evidence="1">Multi-pass membrane protein</topology>
    </subcellularLocation>
</comment>
<dbReference type="Proteomes" id="UP000054217">
    <property type="component" value="Unassembled WGS sequence"/>
</dbReference>
<reference evidence="6" key="2">
    <citation type="submission" date="2015-01" db="EMBL/GenBank/DDBJ databases">
        <title>Evolutionary Origins and Diversification of the Mycorrhizal Mutualists.</title>
        <authorList>
            <consortium name="DOE Joint Genome Institute"/>
            <consortium name="Mycorrhizal Genomics Consortium"/>
            <person name="Kohler A."/>
            <person name="Kuo A."/>
            <person name="Nagy L.G."/>
            <person name="Floudas D."/>
            <person name="Copeland A."/>
            <person name="Barry K.W."/>
            <person name="Cichocki N."/>
            <person name="Veneault-Fourrey C."/>
            <person name="LaButti K."/>
            <person name="Lindquist E.A."/>
            <person name="Lipzen A."/>
            <person name="Lundell T."/>
            <person name="Morin E."/>
            <person name="Murat C."/>
            <person name="Riley R."/>
            <person name="Ohm R."/>
            <person name="Sun H."/>
            <person name="Tunlid A."/>
            <person name="Henrissat B."/>
            <person name="Grigoriev I.V."/>
            <person name="Hibbett D.S."/>
            <person name="Martin F."/>
        </authorList>
    </citation>
    <scope>NUCLEOTIDE SEQUENCE [LARGE SCALE GENOMIC DNA]</scope>
    <source>
        <strain evidence="6">Marx 270</strain>
    </source>
</reference>
<evidence type="ECO:0000256" key="2">
    <source>
        <dbReference type="ARBA" id="ARBA00006727"/>
    </source>
</evidence>
<dbReference type="PANTHER" id="PTHR11360">
    <property type="entry name" value="MONOCARBOXYLATE TRANSPORTER"/>
    <property type="match status" value="1"/>
</dbReference>
<evidence type="ECO:0000313" key="5">
    <source>
        <dbReference type="EMBL" id="KIN99863.1"/>
    </source>
</evidence>
<evidence type="ECO:0008006" key="7">
    <source>
        <dbReference type="Google" id="ProtNLM"/>
    </source>
</evidence>